<evidence type="ECO:0000256" key="1">
    <source>
        <dbReference type="ARBA" id="ARBA00004141"/>
    </source>
</evidence>
<dbReference type="CDD" id="cd00333">
    <property type="entry name" value="MIP"/>
    <property type="match status" value="1"/>
</dbReference>
<dbReference type="PANTHER" id="PTHR13360:SF1">
    <property type="entry name" value="ACTIVATING SIGNAL COINTEGRATOR 1 COMPLEX SUBUNIT 1"/>
    <property type="match status" value="1"/>
</dbReference>
<evidence type="ECO:0000256" key="2">
    <source>
        <dbReference type="ARBA" id="ARBA00022448"/>
    </source>
</evidence>
<comment type="similarity">
    <text evidence="6">Belongs to the MIP/aquaporin (TC 1.A.8) family. TIP (TC 1.A.8.10) subfamily.</text>
</comment>
<reference evidence="10 11" key="1">
    <citation type="submission" date="2024-01" db="EMBL/GenBank/DDBJ databases">
        <authorList>
            <person name="Waweru B."/>
        </authorList>
    </citation>
    <scope>NUCLEOTIDE SEQUENCE [LARGE SCALE GENOMIC DNA]</scope>
</reference>
<keyword evidence="3 8" id="KW-0812">Transmembrane</keyword>
<feature type="domain" description="K Homology" evidence="9">
    <location>
        <begin position="100"/>
        <end position="183"/>
    </location>
</feature>
<dbReference type="NCBIfam" id="TIGR00861">
    <property type="entry name" value="MIP"/>
    <property type="match status" value="1"/>
</dbReference>
<feature type="transmembrane region" description="Helical" evidence="8">
    <location>
        <begin position="712"/>
        <end position="734"/>
    </location>
</feature>
<dbReference type="Pfam" id="PF00230">
    <property type="entry name" value="MIP"/>
    <property type="match status" value="1"/>
</dbReference>
<evidence type="ECO:0000256" key="7">
    <source>
        <dbReference type="PROSITE-ProRule" id="PRU00117"/>
    </source>
</evidence>
<evidence type="ECO:0000313" key="11">
    <source>
        <dbReference type="Proteomes" id="UP001314170"/>
    </source>
</evidence>
<name>A0AAV1SW18_9ROSI</name>
<dbReference type="Pfam" id="PF00013">
    <property type="entry name" value="KH_1"/>
    <property type="match status" value="1"/>
</dbReference>
<comment type="subcellular location">
    <subcellularLocation>
        <location evidence="1">Membrane</location>
        <topology evidence="1">Multi-pass membrane protein</topology>
    </subcellularLocation>
</comment>
<dbReference type="GO" id="GO:0006355">
    <property type="term" value="P:regulation of DNA-templated transcription"/>
    <property type="evidence" value="ECO:0007669"/>
    <property type="project" value="TreeGrafter"/>
</dbReference>
<comment type="caution">
    <text evidence="10">The sequence shown here is derived from an EMBL/GenBank/DDBJ whole genome shotgun (WGS) entry which is preliminary data.</text>
</comment>
<feature type="transmembrane region" description="Helical" evidence="8">
    <location>
        <begin position="596"/>
        <end position="617"/>
    </location>
</feature>
<dbReference type="InterPro" id="IPR004087">
    <property type="entry name" value="KH_dom"/>
</dbReference>
<dbReference type="InterPro" id="IPR004088">
    <property type="entry name" value="KH_dom_type_1"/>
</dbReference>
<dbReference type="GO" id="GO:0005634">
    <property type="term" value="C:nucleus"/>
    <property type="evidence" value="ECO:0007669"/>
    <property type="project" value="TreeGrafter"/>
</dbReference>
<dbReference type="GO" id="GO:0006307">
    <property type="term" value="P:DNA alkylation repair"/>
    <property type="evidence" value="ECO:0007669"/>
    <property type="project" value="InterPro"/>
</dbReference>
<accession>A0AAV1SW18</accession>
<evidence type="ECO:0000256" key="5">
    <source>
        <dbReference type="ARBA" id="ARBA00023136"/>
    </source>
</evidence>
<dbReference type="SUPFAM" id="SSF54791">
    <property type="entry name" value="Eukaryotic type KH-domain (KH-domain type I)"/>
    <property type="match status" value="1"/>
</dbReference>
<feature type="transmembrane region" description="Helical" evidence="8">
    <location>
        <begin position="790"/>
        <end position="812"/>
    </location>
</feature>
<feature type="transmembrane region" description="Helical" evidence="8">
    <location>
        <begin position="660"/>
        <end position="681"/>
    </location>
</feature>
<dbReference type="GO" id="GO:0016020">
    <property type="term" value="C:membrane"/>
    <property type="evidence" value="ECO:0007669"/>
    <property type="project" value="UniProtKB-SubCell"/>
</dbReference>
<dbReference type="GO" id="GO:0015267">
    <property type="term" value="F:channel activity"/>
    <property type="evidence" value="ECO:0007669"/>
    <property type="project" value="InterPro"/>
</dbReference>
<keyword evidence="4 8" id="KW-1133">Transmembrane helix</keyword>
<keyword evidence="7" id="KW-0694">RNA-binding</keyword>
<keyword evidence="11" id="KW-1185">Reference proteome</keyword>
<feature type="transmembrane region" description="Helical" evidence="8">
    <location>
        <begin position="629"/>
        <end position="648"/>
    </location>
</feature>
<keyword evidence="2" id="KW-0813">Transport</keyword>
<dbReference type="InterPro" id="IPR019510">
    <property type="entry name" value="AKAP7-like_phosphoesterase"/>
</dbReference>
<dbReference type="EMBL" id="CAWUPB010001197">
    <property type="protein sequence ID" value="CAK7356730.1"/>
    <property type="molecule type" value="Genomic_DNA"/>
</dbReference>
<dbReference type="PANTHER" id="PTHR13360">
    <property type="entry name" value="ACTIVATING SIGNAL COINTEGRATOR 1 COMPLEX SUBUNIT 1"/>
    <property type="match status" value="1"/>
</dbReference>
<dbReference type="InterPro" id="IPR000425">
    <property type="entry name" value="MIP"/>
</dbReference>
<evidence type="ECO:0000256" key="3">
    <source>
        <dbReference type="ARBA" id="ARBA00022692"/>
    </source>
</evidence>
<dbReference type="SUPFAM" id="SSF81338">
    <property type="entry name" value="Aquaporin-like"/>
    <property type="match status" value="1"/>
</dbReference>
<keyword evidence="5 8" id="KW-0472">Membrane</keyword>
<evidence type="ECO:0000259" key="9">
    <source>
        <dbReference type="SMART" id="SM00322"/>
    </source>
</evidence>
<evidence type="ECO:0000256" key="8">
    <source>
        <dbReference type="SAM" id="Phobius"/>
    </source>
</evidence>
<gene>
    <name evidence="10" type="ORF">DCAF_LOCUS27006</name>
</gene>
<dbReference type="InterPro" id="IPR023271">
    <property type="entry name" value="Aquaporin-like"/>
</dbReference>
<dbReference type="Gene3D" id="1.20.1080.10">
    <property type="entry name" value="Glycerol uptake facilitator protein"/>
    <property type="match status" value="1"/>
</dbReference>
<dbReference type="Proteomes" id="UP001314170">
    <property type="component" value="Unassembled WGS sequence"/>
</dbReference>
<dbReference type="InterPro" id="IPR022357">
    <property type="entry name" value="MIP_CS"/>
</dbReference>
<dbReference type="PRINTS" id="PR00783">
    <property type="entry name" value="MINTRINSICP"/>
</dbReference>
<dbReference type="InterPro" id="IPR036612">
    <property type="entry name" value="KH_dom_type_1_sf"/>
</dbReference>
<dbReference type="PROSITE" id="PS50084">
    <property type="entry name" value="KH_TYPE_1"/>
    <property type="match status" value="1"/>
</dbReference>
<feature type="transmembrane region" description="Helical" evidence="8">
    <location>
        <begin position="687"/>
        <end position="705"/>
    </location>
</feature>
<organism evidence="10 11">
    <name type="scientific">Dovyalis caffra</name>
    <dbReference type="NCBI Taxonomy" id="77055"/>
    <lineage>
        <taxon>Eukaryota</taxon>
        <taxon>Viridiplantae</taxon>
        <taxon>Streptophyta</taxon>
        <taxon>Embryophyta</taxon>
        <taxon>Tracheophyta</taxon>
        <taxon>Spermatophyta</taxon>
        <taxon>Magnoliopsida</taxon>
        <taxon>eudicotyledons</taxon>
        <taxon>Gunneridae</taxon>
        <taxon>Pentapetalae</taxon>
        <taxon>rosids</taxon>
        <taxon>fabids</taxon>
        <taxon>Malpighiales</taxon>
        <taxon>Salicaceae</taxon>
        <taxon>Flacourtieae</taxon>
        <taxon>Dovyalis</taxon>
    </lineage>
</organism>
<dbReference type="FunFam" id="1.20.1080.10:FF:000002">
    <property type="entry name" value="Probable aquaporin TIP1-1"/>
    <property type="match status" value="1"/>
</dbReference>
<dbReference type="Gene3D" id="3.30.1370.10">
    <property type="entry name" value="K Homology domain, type 1"/>
    <property type="match status" value="1"/>
</dbReference>
<dbReference type="Pfam" id="PF10469">
    <property type="entry name" value="AKAP7_NLS"/>
    <property type="match status" value="1"/>
</dbReference>
<evidence type="ECO:0000256" key="6">
    <source>
        <dbReference type="ARBA" id="ARBA00038477"/>
    </source>
</evidence>
<evidence type="ECO:0000256" key="4">
    <source>
        <dbReference type="ARBA" id="ARBA00022989"/>
    </source>
</evidence>
<dbReference type="InterPro" id="IPR009210">
    <property type="entry name" value="ASCC1"/>
</dbReference>
<dbReference type="SMART" id="SM00322">
    <property type="entry name" value="KH"/>
    <property type="match status" value="1"/>
</dbReference>
<dbReference type="Gene3D" id="3.90.1140.10">
    <property type="entry name" value="Cyclic phosphodiesterase"/>
    <property type="match status" value="1"/>
</dbReference>
<feature type="transmembrane region" description="Helical" evidence="8">
    <location>
        <begin position="746"/>
        <end position="769"/>
    </location>
</feature>
<protein>
    <recommendedName>
        <fullName evidence="9">K Homology domain-containing protein</fullName>
    </recommendedName>
</protein>
<dbReference type="GO" id="GO:0003723">
    <property type="term" value="F:RNA binding"/>
    <property type="evidence" value="ECO:0007669"/>
    <property type="project" value="UniProtKB-UniRule"/>
</dbReference>
<evidence type="ECO:0000313" key="10">
    <source>
        <dbReference type="EMBL" id="CAK7356730.1"/>
    </source>
</evidence>
<dbReference type="AlphaFoldDB" id="A0AAV1SW18"/>
<dbReference type="PROSITE" id="PS00221">
    <property type="entry name" value="MIP"/>
    <property type="match status" value="1"/>
</dbReference>
<proteinExistence type="inferred from homology"/>
<sequence>MIACSCCRSLFFRRISGFGKDNAMMDRNKKLKSVGIGRPQWRPVSISAQSSSNIQESLVKDVANESEYGDHVQEAIKVARVVTDNSDSTISSGEPMVSAEKHSLSLEVKSSITCLKAIRSDPVGASLIRFIKGKEGSTQKMIEEEMGVKIVFPSSKKEESIVIQGISTDCVTRASEKIQAIIDEAIKTNLDYSHFVSLPLATYPELVDKLVKFQNSILGKNDVSTDENLESDSNEDISDIEIKGPELSKGCDIAVELKVEDDKNVKVDLTSIPVVSYPPKPPRLPNASDFGIDKSIFIKPTTFHLTVLMLKLWNKERLDAASDVLKSISSKVTDALDNRPVSIRLKGLDTMRGSLSRARVLYAPVEEIGSEGRLLRASFLEVINDAFVEAGLVLEKDAKQSLKVWFRKYQHLFMLSPLIAVACYSDERKAQERVQMLFLFARFAFSFRKRRRKNYSFDARGIFKQFGSEDWGSYHIREAHLSQRIGKEEVRVTSLWNMDERSWRKKVNAMKYLGLAWMDYPPIDNRKSPLHGTKESQCGYPKPLLPRRHDLTPSPTSLSNMEVGSHSSALAVLSKMAGIAFGRFDDSFSLGSFKAYLAEFISTLLFVFAGVGSAIAYNKLTGDAALDPAGLVAIAVCHGFALFVAVAVGANISGGHVNPAVTFGLALGGQITILTGIFYWIAQLLGSIVACYLLKVVTGGLAIPIHSVAAGVGAIEGVVMEIIITFALVYTVYATAADPKKGSLGIIAPIAIGFIVGANILAAGPFSGGSMNPARSFGPAVASGDFRDNWIYWVGPLIGGGLAGLIYGNVYITDHAPLSNDF</sequence>